<evidence type="ECO:0000313" key="2">
    <source>
        <dbReference type="EMBL" id="KAK5113374.1"/>
    </source>
</evidence>
<name>A0AAN7TRV1_9PEZI</name>
<dbReference type="InterPro" id="IPR052895">
    <property type="entry name" value="HetReg/Transcr_Mod"/>
</dbReference>
<sequence length="571" mass="63952">MEKSWQVPLMTDIYSNATTVHAWLGPKPTDQLHTVSNICNAFGYMDRIWEVAQQTKEYDRLKSEDDLLQACFVISQSPAESSQQQNSRAQKAWADFAQELRIAVRDKDLLDAALPSLAAFSQLDWFQRIWILQESGRARALTFHYSEQQISHRHVLLSLSLARAGSAALKKQALQRESTFDDRFVSCMTARVTCSKGISLLEVLKLSYFERSVTHNASDPRDRIYALMGLARSQHEIPVDYDLSTDEVYIWTARFLLKHGFTDLLIQVKPYGSRGLVAAGFPSWAHDWSLKSVPLFARFKAAGETKQELSFVRCVDAPFKTALVIKGIALGLVMGAGSTFASSASAAKFTPAAIRGGRLRDTELETLSVEDEQMLREQIVQLHRSLGSQMESTQLDTLFEASLAKFWHWWLQWLKSVHDLLSTTQSGNPPLQLQPTIADMLLREAPPKIRETDAIKTLIARSLLNPTYLLQTLLPLRATGSPEIGVELASSLFRSAWNTRLIILLNGVICSGPESTQINDQVILCRGVSAPLVVRRVGEELWRIIGPAFVCGAMGGEKIRGEKEERMFTVI</sequence>
<evidence type="ECO:0000313" key="3">
    <source>
        <dbReference type="Proteomes" id="UP001310890"/>
    </source>
</evidence>
<dbReference type="Proteomes" id="UP001310890">
    <property type="component" value="Unassembled WGS sequence"/>
</dbReference>
<accession>A0AAN7TRV1</accession>
<organism evidence="2 3">
    <name type="scientific">Meristemomyces frigidus</name>
    <dbReference type="NCBI Taxonomy" id="1508187"/>
    <lineage>
        <taxon>Eukaryota</taxon>
        <taxon>Fungi</taxon>
        <taxon>Dikarya</taxon>
        <taxon>Ascomycota</taxon>
        <taxon>Pezizomycotina</taxon>
        <taxon>Dothideomycetes</taxon>
        <taxon>Dothideomycetidae</taxon>
        <taxon>Mycosphaerellales</taxon>
        <taxon>Teratosphaeriaceae</taxon>
        <taxon>Meristemomyces</taxon>
    </lineage>
</organism>
<dbReference type="EMBL" id="JAVRRL010000024">
    <property type="protein sequence ID" value="KAK5113374.1"/>
    <property type="molecule type" value="Genomic_DNA"/>
</dbReference>
<reference evidence="2" key="1">
    <citation type="submission" date="2023-08" db="EMBL/GenBank/DDBJ databases">
        <title>Black Yeasts Isolated from many extreme environments.</title>
        <authorList>
            <person name="Coleine C."/>
            <person name="Stajich J.E."/>
            <person name="Selbmann L."/>
        </authorList>
    </citation>
    <scope>NUCLEOTIDE SEQUENCE</scope>
    <source>
        <strain evidence="2">CCFEE 5401</strain>
    </source>
</reference>
<dbReference type="InterPro" id="IPR010730">
    <property type="entry name" value="HET"/>
</dbReference>
<dbReference type="PANTHER" id="PTHR24148">
    <property type="entry name" value="ANKYRIN REPEAT DOMAIN-CONTAINING PROTEIN 39 HOMOLOG-RELATED"/>
    <property type="match status" value="1"/>
</dbReference>
<protein>
    <recommendedName>
        <fullName evidence="1">Heterokaryon incompatibility domain-containing protein</fullName>
    </recommendedName>
</protein>
<dbReference type="Pfam" id="PF06985">
    <property type="entry name" value="HET"/>
    <property type="match status" value="1"/>
</dbReference>
<evidence type="ECO:0000259" key="1">
    <source>
        <dbReference type="Pfam" id="PF06985"/>
    </source>
</evidence>
<proteinExistence type="predicted"/>
<comment type="caution">
    <text evidence="2">The sequence shown here is derived from an EMBL/GenBank/DDBJ whole genome shotgun (WGS) entry which is preliminary data.</text>
</comment>
<gene>
    <name evidence="2" type="ORF">LTR62_003474</name>
</gene>
<dbReference type="PANTHER" id="PTHR24148:SF73">
    <property type="entry name" value="HET DOMAIN PROTEIN (AFU_ORTHOLOGUE AFUA_8G01020)"/>
    <property type="match status" value="1"/>
</dbReference>
<dbReference type="AlphaFoldDB" id="A0AAN7TRV1"/>
<feature type="domain" description="Heterokaryon incompatibility" evidence="1">
    <location>
        <begin position="2"/>
        <end position="134"/>
    </location>
</feature>